<proteinExistence type="predicted"/>
<dbReference type="EMBL" id="MU158002">
    <property type="protein sequence ID" value="KAF9521690.1"/>
    <property type="molecule type" value="Genomic_DNA"/>
</dbReference>
<evidence type="ECO:0000313" key="2">
    <source>
        <dbReference type="EMBL" id="KAF9521690.1"/>
    </source>
</evidence>
<gene>
    <name evidence="2" type="ORF">CPB83DRAFT_900407</name>
</gene>
<evidence type="ECO:0000313" key="3">
    <source>
        <dbReference type="Proteomes" id="UP000807306"/>
    </source>
</evidence>
<feature type="region of interest" description="Disordered" evidence="1">
    <location>
        <begin position="108"/>
        <end position="168"/>
    </location>
</feature>
<reference evidence="2" key="1">
    <citation type="submission" date="2020-11" db="EMBL/GenBank/DDBJ databases">
        <authorList>
            <consortium name="DOE Joint Genome Institute"/>
            <person name="Ahrendt S."/>
            <person name="Riley R."/>
            <person name="Andreopoulos W."/>
            <person name="Labutti K."/>
            <person name="Pangilinan J."/>
            <person name="Ruiz-Duenas F.J."/>
            <person name="Barrasa J.M."/>
            <person name="Sanchez-Garcia M."/>
            <person name="Camarero S."/>
            <person name="Miyauchi S."/>
            <person name="Serrano A."/>
            <person name="Linde D."/>
            <person name="Babiker R."/>
            <person name="Drula E."/>
            <person name="Ayuso-Fernandez I."/>
            <person name="Pacheco R."/>
            <person name="Padilla G."/>
            <person name="Ferreira P."/>
            <person name="Barriuso J."/>
            <person name="Kellner H."/>
            <person name="Castanera R."/>
            <person name="Alfaro M."/>
            <person name="Ramirez L."/>
            <person name="Pisabarro A.G."/>
            <person name="Kuo A."/>
            <person name="Tritt A."/>
            <person name="Lipzen A."/>
            <person name="He G."/>
            <person name="Yan M."/>
            <person name="Ng V."/>
            <person name="Cullen D."/>
            <person name="Martin F."/>
            <person name="Rosso M.-N."/>
            <person name="Henrissat B."/>
            <person name="Hibbett D."/>
            <person name="Martinez A.T."/>
            <person name="Grigoriev I.V."/>
        </authorList>
    </citation>
    <scope>NUCLEOTIDE SEQUENCE</scope>
    <source>
        <strain evidence="2">CBS 506.95</strain>
    </source>
</reference>
<comment type="caution">
    <text evidence="2">The sequence shown here is derived from an EMBL/GenBank/DDBJ whole genome shotgun (WGS) entry which is preliminary data.</text>
</comment>
<sequence>MQLHGLHPDPLPFSSVESSTESDPASETPSSAGSYSSYGTSDTPPRVQLRLITQRGNGTINNGPALRGSGKTFWHPPMMPQNHSDSETFWHPPVVLPNNAHHVVGVRSSTSPPVAHTSINSNINSATTASTPSSSSSLHTNDSSPMDYLHVPPPSSLHVPPPSNQPATTYSLQYARYPFNPVPSMAPLSFSNTAGPSNIQYWQPPVQSTGSARLSLS</sequence>
<organism evidence="2 3">
    <name type="scientific">Crepidotus variabilis</name>
    <dbReference type="NCBI Taxonomy" id="179855"/>
    <lineage>
        <taxon>Eukaryota</taxon>
        <taxon>Fungi</taxon>
        <taxon>Dikarya</taxon>
        <taxon>Basidiomycota</taxon>
        <taxon>Agaricomycotina</taxon>
        <taxon>Agaricomycetes</taxon>
        <taxon>Agaricomycetidae</taxon>
        <taxon>Agaricales</taxon>
        <taxon>Agaricineae</taxon>
        <taxon>Crepidotaceae</taxon>
        <taxon>Crepidotus</taxon>
    </lineage>
</organism>
<dbReference type="Proteomes" id="UP000807306">
    <property type="component" value="Unassembled WGS sequence"/>
</dbReference>
<feature type="compositionally biased region" description="Low complexity" evidence="1">
    <location>
        <begin position="116"/>
        <end position="145"/>
    </location>
</feature>
<feature type="compositionally biased region" description="Pro residues" evidence="1">
    <location>
        <begin position="151"/>
        <end position="164"/>
    </location>
</feature>
<keyword evidence="3" id="KW-1185">Reference proteome</keyword>
<protein>
    <submittedName>
        <fullName evidence="2">Uncharacterized protein</fullName>
    </submittedName>
</protein>
<feature type="region of interest" description="Disordered" evidence="1">
    <location>
        <begin position="1"/>
        <end position="46"/>
    </location>
</feature>
<evidence type="ECO:0000256" key="1">
    <source>
        <dbReference type="SAM" id="MobiDB-lite"/>
    </source>
</evidence>
<dbReference type="AlphaFoldDB" id="A0A9P6JI10"/>
<accession>A0A9P6JI10</accession>
<name>A0A9P6JI10_9AGAR</name>
<feature type="compositionally biased region" description="Low complexity" evidence="1">
    <location>
        <begin position="25"/>
        <end position="41"/>
    </location>
</feature>